<feature type="binding site" evidence="6">
    <location>
        <position position="748"/>
    </location>
    <ligand>
        <name>ATP</name>
        <dbReference type="ChEBI" id="CHEBI:30616"/>
    </ligand>
</feature>
<gene>
    <name evidence="9" type="primary">g4432</name>
    <name evidence="9" type="ORF">VP750_LOCUS3775</name>
</gene>
<dbReference type="EMBL" id="CAXHTA020000006">
    <property type="protein sequence ID" value="CAL5222116.1"/>
    <property type="molecule type" value="Genomic_DNA"/>
</dbReference>
<dbReference type="Gene3D" id="1.10.510.10">
    <property type="entry name" value="Transferase(Phosphotransferase) domain 1"/>
    <property type="match status" value="1"/>
</dbReference>
<dbReference type="InterPro" id="IPR017441">
    <property type="entry name" value="Protein_kinase_ATP_BS"/>
</dbReference>
<keyword evidence="3 6" id="KW-0547">Nucleotide-binding</keyword>
<evidence type="ECO:0000256" key="1">
    <source>
        <dbReference type="ARBA" id="ARBA00022527"/>
    </source>
</evidence>
<keyword evidence="2" id="KW-0808">Transferase</keyword>
<keyword evidence="10" id="KW-1185">Reference proteome</keyword>
<accession>A0ABP1FRS8</accession>
<organism evidence="9 10">
    <name type="scientific">Coccomyxa viridis</name>
    <dbReference type="NCBI Taxonomy" id="1274662"/>
    <lineage>
        <taxon>Eukaryota</taxon>
        <taxon>Viridiplantae</taxon>
        <taxon>Chlorophyta</taxon>
        <taxon>core chlorophytes</taxon>
        <taxon>Trebouxiophyceae</taxon>
        <taxon>Trebouxiophyceae incertae sedis</taxon>
        <taxon>Coccomyxaceae</taxon>
        <taxon>Coccomyxa</taxon>
    </lineage>
</organism>
<feature type="compositionally biased region" description="Low complexity" evidence="7">
    <location>
        <begin position="1095"/>
        <end position="1106"/>
    </location>
</feature>
<evidence type="ECO:0000256" key="3">
    <source>
        <dbReference type="ARBA" id="ARBA00022741"/>
    </source>
</evidence>
<dbReference type="CDD" id="cd13999">
    <property type="entry name" value="STKc_MAP3K-like"/>
    <property type="match status" value="1"/>
</dbReference>
<evidence type="ECO:0000256" key="6">
    <source>
        <dbReference type="PROSITE-ProRule" id="PRU10141"/>
    </source>
</evidence>
<reference evidence="9 10" key="1">
    <citation type="submission" date="2024-06" db="EMBL/GenBank/DDBJ databases">
        <authorList>
            <person name="Kraege A."/>
            <person name="Thomma B."/>
        </authorList>
    </citation>
    <scope>NUCLEOTIDE SEQUENCE [LARGE SCALE GENOMIC DNA]</scope>
</reference>
<dbReference type="InterPro" id="IPR011009">
    <property type="entry name" value="Kinase-like_dom_sf"/>
</dbReference>
<sequence>MSEYPQHSKEAGQQPLTAANLQALEPTLTGQHEVLGRFVGGSNSLIDRAELQAIFRANDVLGDAANINFFNALLEQHAPTDPASGAKIASSIGPLIGNVAQSNDGIVPPDPDFQGGFGRLSSEFDYPLGGFNESQWLSQATDFSAVGSIKGPVMSMAEELGEPISPNGRLEGEGTSIETSAGLSAGGAFRPRCGRASAEFLRGNGMVGQVGQLSQLYAPTQQAGPPAGVLPQGMQGMLGGRGGGLVGALPYGGIGQIPEHPETQLSHSGQIVYGAQLGHSGPLGHSNLLMHIGASLGHSGPLGHSGSYMPRPAPRMSGNINHLIGPLPTSHEPAAPAPMQYGVGGMPVGMHGMVGQYPSVGQSPSYSSLGGYQMHAQPQHQVPGAYPTGSMAQMDDRARRATYPNGFGMHQRQADARQMFGQQSGGPPVSHIGTTSQHMSDSGGRNVGEISQQSLANSLHAPKVSAAQFHQESPRSHEMSQGLLVQQQLHPSGGGGSLEGANGRPPAKMNSIQSADTVSMQAYSDPSEDAAAALASSASMQSRPGSKVRVVCSANGHFIKQASGHYEYEGGDTRLVGISSASSLPSLKEALNRVVTKAGTGSTSASGSPEMMFLKYQLPSEPNVYVDLLDDEDVSLMFDEWADFAAQHKGTSYKLHVYVAWAKELAGDLTNGSQTDLLDAAGISAGSVSDDDVSKPSKGEVDEWSLIQMAGRMEIISIHDISLAKFLGSGGYGEVYLGKWHSSEVAIKCLNPSLFFSGSDGTASKAAMADLLREADLLASLRHPNVVWVYGVVLPRMGPDDRGNLMMEDVEPIPITSGANLGRTCSNLRPPAVVTEFMSQGSVKSALARKSEVVVGNMHRVVVAMDAAKGMEYLHQKRIVHFDLKSANLLLGYRDRRAVCKVADFGLSKQKRDTYVSNVTSQRGTLPWIAPEIIKTPHAVTEKVDVYSFGIVMWELWTGKEPYEGLNYHALLHQIMLTNGGLRPPIPNGPKWEGDNCPEPAPGWAGLMERCWHELPEERPGFDEIVRELKMMAQALRPPRNRAKAVAAASISSAELDARGIPSGRPKPSTTQAQQAFHMPTHTLTRKDSSQHGSAPAVQAQQAQQAFHMPGTIVSRKNSPNMPTVGEDSSDSGGATAKAEALYAPVQASPAPGPGAEAAPAAQKPESSAAPDSAQSAESSSGPAAVPVAVRPPLPHVPSDPQLKREPLQAQLRKEQSEAELAEAAQKLHAVSIVESITDSPSQPGAAAARPAELRGGQGAQAPAAPETAGETEMKTDSAPGAPLAGQQPDEVPAVSAAHVHQQVASAFQQPNPNPFSSAFAYTERMNSAFTSN</sequence>
<name>A0ABP1FRS8_9CHLO</name>
<dbReference type="InterPro" id="IPR050167">
    <property type="entry name" value="Ser_Thr_protein_kinase"/>
</dbReference>
<feature type="domain" description="Protein kinase" evidence="8">
    <location>
        <begin position="721"/>
        <end position="1032"/>
    </location>
</feature>
<evidence type="ECO:0000256" key="4">
    <source>
        <dbReference type="ARBA" id="ARBA00022777"/>
    </source>
</evidence>
<evidence type="ECO:0000259" key="8">
    <source>
        <dbReference type="PROSITE" id="PS50011"/>
    </source>
</evidence>
<protein>
    <submittedName>
        <fullName evidence="9">G4432 protein</fullName>
    </submittedName>
</protein>
<dbReference type="PANTHER" id="PTHR23257:SF963">
    <property type="entry name" value="AT08303P"/>
    <property type="match status" value="1"/>
</dbReference>
<dbReference type="SMART" id="SM00220">
    <property type="entry name" value="S_TKc"/>
    <property type="match status" value="1"/>
</dbReference>
<dbReference type="InterPro" id="IPR000719">
    <property type="entry name" value="Prot_kinase_dom"/>
</dbReference>
<dbReference type="Proteomes" id="UP001497392">
    <property type="component" value="Unassembled WGS sequence"/>
</dbReference>
<dbReference type="InterPro" id="IPR008271">
    <property type="entry name" value="Ser/Thr_kinase_AS"/>
</dbReference>
<feature type="compositionally biased region" description="Low complexity" evidence="7">
    <location>
        <begin position="1260"/>
        <end position="1271"/>
    </location>
</feature>
<evidence type="ECO:0000313" key="10">
    <source>
        <dbReference type="Proteomes" id="UP001497392"/>
    </source>
</evidence>
<evidence type="ECO:0000256" key="5">
    <source>
        <dbReference type="ARBA" id="ARBA00022840"/>
    </source>
</evidence>
<dbReference type="SUPFAM" id="SSF56112">
    <property type="entry name" value="Protein kinase-like (PK-like)"/>
    <property type="match status" value="1"/>
</dbReference>
<evidence type="ECO:0000256" key="7">
    <source>
        <dbReference type="SAM" id="MobiDB-lite"/>
    </source>
</evidence>
<proteinExistence type="predicted"/>
<dbReference type="Pfam" id="PF07714">
    <property type="entry name" value="PK_Tyr_Ser-Thr"/>
    <property type="match status" value="2"/>
</dbReference>
<keyword evidence="1" id="KW-0723">Serine/threonine-protein kinase</keyword>
<feature type="region of interest" description="Disordered" evidence="7">
    <location>
        <begin position="1084"/>
        <end position="1205"/>
    </location>
</feature>
<feature type="region of interest" description="Disordered" evidence="7">
    <location>
        <begin position="1235"/>
        <end position="1298"/>
    </location>
</feature>
<comment type="caution">
    <text evidence="9">The sequence shown here is derived from an EMBL/GenBank/DDBJ whole genome shotgun (WGS) entry which is preliminary data.</text>
</comment>
<keyword evidence="5 6" id="KW-0067">ATP-binding</keyword>
<dbReference type="PROSITE" id="PS00108">
    <property type="entry name" value="PROTEIN_KINASE_ST"/>
    <property type="match status" value="1"/>
</dbReference>
<dbReference type="PROSITE" id="PS00107">
    <property type="entry name" value="PROTEIN_KINASE_ATP"/>
    <property type="match status" value="1"/>
</dbReference>
<dbReference type="PANTHER" id="PTHR23257">
    <property type="entry name" value="SERINE-THREONINE PROTEIN KINASE"/>
    <property type="match status" value="1"/>
</dbReference>
<evidence type="ECO:0000313" key="9">
    <source>
        <dbReference type="EMBL" id="CAL5222116.1"/>
    </source>
</evidence>
<dbReference type="InterPro" id="IPR001245">
    <property type="entry name" value="Ser-Thr/Tyr_kinase_cat_dom"/>
</dbReference>
<feature type="region of interest" description="Disordered" evidence="7">
    <location>
        <begin position="488"/>
        <end position="510"/>
    </location>
</feature>
<feature type="compositionally biased region" description="Low complexity" evidence="7">
    <location>
        <begin position="1147"/>
        <end position="1189"/>
    </location>
</feature>
<feature type="region of interest" description="Disordered" evidence="7">
    <location>
        <begin position="420"/>
        <end position="448"/>
    </location>
</feature>
<dbReference type="PROSITE" id="PS50011">
    <property type="entry name" value="PROTEIN_KINASE_DOM"/>
    <property type="match status" value="1"/>
</dbReference>
<evidence type="ECO:0000256" key="2">
    <source>
        <dbReference type="ARBA" id="ARBA00022679"/>
    </source>
</evidence>
<dbReference type="Gene3D" id="3.30.200.20">
    <property type="entry name" value="Phosphorylase Kinase, domain 1"/>
    <property type="match status" value="1"/>
</dbReference>
<keyword evidence="4" id="KW-0418">Kinase</keyword>